<evidence type="ECO:0000256" key="4">
    <source>
        <dbReference type="ARBA" id="ARBA00022989"/>
    </source>
</evidence>
<evidence type="ECO:0000256" key="2">
    <source>
        <dbReference type="ARBA" id="ARBA00022475"/>
    </source>
</evidence>
<protein>
    <submittedName>
        <fullName evidence="7">Cytochrome d ubiquinol oxidase subunit II</fullName>
        <ecNumber evidence="7">1.10.3.-</ecNumber>
    </submittedName>
</protein>
<dbReference type="EMBL" id="CAADII010000032">
    <property type="protein sequence ID" value="VFR54702.1"/>
    <property type="molecule type" value="Genomic_DNA"/>
</dbReference>
<feature type="transmembrane region" description="Helical" evidence="6">
    <location>
        <begin position="20"/>
        <end position="53"/>
    </location>
</feature>
<proteinExistence type="predicted"/>
<dbReference type="EMBL" id="CAADIK010000005">
    <property type="protein sequence ID" value="VFR61717.1"/>
    <property type="molecule type" value="Genomic_DNA"/>
</dbReference>
<dbReference type="EC" id="1.10.3.-" evidence="7"/>
<dbReference type="GO" id="GO:0016682">
    <property type="term" value="F:oxidoreductase activity, acting on diphenols and related substances as donors, oxygen as acceptor"/>
    <property type="evidence" value="ECO:0007669"/>
    <property type="project" value="TreeGrafter"/>
</dbReference>
<dbReference type="AlphaFoldDB" id="A0A484RWM5"/>
<feature type="transmembrane region" description="Helical" evidence="6">
    <location>
        <begin position="270"/>
        <end position="293"/>
    </location>
</feature>
<dbReference type="PANTHER" id="PTHR43141:SF2">
    <property type="entry name" value="BLR3729 PROTEIN"/>
    <property type="match status" value="1"/>
</dbReference>
<dbReference type="PANTHER" id="PTHR43141">
    <property type="entry name" value="CYTOCHROME BD2 SUBUNIT II"/>
    <property type="match status" value="1"/>
</dbReference>
<dbReference type="Pfam" id="PF02322">
    <property type="entry name" value="Cyt_bd_oxida_II"/>
    <property type="match status" value="1"/>
</dbReference>
<dbReference type="InterPro" id="IPR003317">
    <property type="entry name" value="Cyt-d_oxidase_su2"/>
</dbReference>
<evidence type="ECO:0000256" key="1">
    <source>
        <dbReference type="ARBA" id="ARBA00004651"/>
    </source>
</evidence>
<accession>A0A484RWM5</accession>
<reference evidence="7" key="1">
    <citation type="submission" date="2019-03" db="EMBL/GenBank/DDBJ databases">
        <authorList>
            <person name="Danneels B."/>
        </authorList>
    </citation>
    <scope>NUCLEOTIDE SEQUENCE</scope>
</reference>
<organism evidence="7">
    <name type="scientific">plant metagenome</name>
    <dbReference type="NCBI Taxonomy" id="1297885"/>
    <lineage>
        <taxon>unclassified sequences</taxon>
        <taxon>metagenomes</taxon>
        <taxon>organismal metagenomes</taxon>
    </lineage>
</organism>
<evidence type="ECO:0000256" key="5">
    <source>
        <dbReference type="ARBA" id="ARBA00023136"/>
    </source>
</evidence>
<keyword evidence="7" id="KW-0560">Oxidoreductase</keyword>
<feature type="transmembrane region" description="Helical" evidence="6">
    <location>
        <begin position="241"/>
        <end position="258"/>
    </location>
</feature>
<keyword evidence="5 6" id="KW-0472">Membrane</keyword>
<keyword evidence="4 6" id="KW-1133">Transmembrane helix</keyword>
<evidence type="ECO:0000256" key="3">
    <source>
        <dbReference type="ARBA" id="ARBA00022692"/>
    </source>
</evidence>
<keyword evidence="2" id="KW-1003">Cell membrane</keyword>
<dbReference type="GO" id="GO:0019646">
    <property type="term" value="P:aerobic electron transport chain"/>
    <property type="evidence" value="ECO:0007669"/>
    <property type="project" value="TreeGrafter"/>
</dbReference>
<dbReference type="GO" id="GO:0005886">
    <property type="term" value="C:plasma membrane"/>
    <property type="evidence" value="ECO:0007669"/>
    <property type="project" value="UniProtKB-SubCell"/>
</dbReference>
<dbReference type="EMBL" id="CAADIP010000052">
    <property type="protein sequence ID" value="VFR96985.1"/>
    <property type="molecule type" value="Genomic_DNA"/>
</dbReference>
<feature type="transmembrane region" description="Helical" evidence="6">
    <location>
        <begin position="162"/>
        <end position="187"/>
    </location>
</feature>
<evidence type="ECO:0000256" key="6">
    <source>
        <dbReference type="SAM" id="Phobius"/>
    </source>
</evidence>
<keyword evidence="3 6" id="KW-0812">Transmembrane</keyword>
<feature type="transmembrane region" description="Helical" evidence="6">
    <location>
        <begin position="208"/>
        <end position="229"/>
    </location>
</feature>
<dbReference type="EMBL" id="CAADIZ010000047">
    <property type="protein sequence ID" value="VFS28613.1"/>
    <property type="molecule type" value="Genomic_DNA"/>
</dbReference>
<feature type="transmembrane region" description="Helical" evidence="6">
    <location>
        <begin position="131"/>
        <end position="150"/>
    </location>
</feature>
<name>A0A484RWM5_9ZZZZ</name>
<gene>
    <name evidence="7" type="ORF">BRI6_3330</name>
    <name evidence="8" type="ORF">BRI9_3392</name>
    <name evidence="9" type="ORF">IVO3_3387</name>
    <name evidence="10" type="ORF">RAN7_3359</name>
</gene>
<comment type="subcellular location">
    <subcellularLocation>
        <location evidence="1">Cell membrane</location>
        <topology evidence="1">Multi-pass membrane protein</topology>
    </subcellularLocation>
</comment>
<dbReference type="GO" id="GO:0070069">
    <property type="term" value="C:cytochrome complex"/>
    <property type="evidence" value="ECO:0007669"/>
    <property type="project" value="TreeGrafter"/>
</dbReference>
<dbReference type="GO" id="GO:0009055">
    <property type="term" value="F:electron transfer activity"/>
    <property type="evidence" value="ECO:0007669"/>
    <property type="project" value="TreeGrafter"/>
</dbReference>
<feature type="transmembrane region" description="Helical" evidence="6">
    <location>
        <begin position="313"/>
        <end position="333"/>
    </location>
</feature>
<evidence type="ECO:0000313" key="10">
    <source>
        <dbReference type="EMBL" id="VFS28613.1"/>
    </source>
</evidence>
<evidence type="ECO:0000313" key="7">
    <source>
        <dbReference type="EMBL" id="VFR54702.1"/>
    </source>
</evidence>
<evidence type="ECO:0000313" key="9">
    <source>
        <dbReference type="EMBL" id="VFR96985.1"/>
    </source>
</evidence>
<sequence length="372" mass="39956">MSMIDLLAASMGLNVDDPTFWMPLAFMGIFFALLVAGTLLDGIDLGVGMLLVAAPGDLRSRLMVMLSPWRDANEFWLLLGAGLCAAAFPFAWGVIAGELVLPLALLSLGAMLRSVSFEFRTRANAAMRPRWVAGFWLGSVITAFSHGLLLGRVATGYQHSVAHAWFDVFVGLCTVAAYLVLGASWLIMRVDGPLRQMAVKGARHAIRWTAAGMVAVSVALGLANSGIFYKWGNVSDLTVAVPMWSVMLFCFVLMEVLLSRLARPDQVAWTALPFVLCLILFALMLCGLAYSLFPYLILDNLTLWDGAADVSSLRLVLAATVVAVPVMLVFNLLGYRTLFGQEKAPTGVVVPGGKSQLPVVVVAAEGEQRTAG</sequence>
<evidence type="ECO:0000313" key="8">
    <source>
        <dbReference type="EMBL" id="VFR61717.1"/>
    </source>
</evidence>